<keyword evidence="5" id="KW-0055">Arginine biosynthesis</keyword>
<evidence type="ECO:0000256" key="4">
    <source>
        <dbReference type="ARBA" id="ARBA00022898"/>
    </source>
</evidence>
<dbReference type="NCBIfam" id="TIGR00707">
    <property type="entry name" value="argD"/>
    <property type="match status" value="1"/>
</dbReference>
<feature type="binding site" evidence="5">
    <location>
        <begin position="234"/>
        <end position="237"/>
    </location>
    <ligand>
        <name>pyridoxal 5'-phosphate</name>
        <dbReference type="ChEBI" id="CHEBI:597326"/>
    </ligand>
</feature>
<dbReference type="Proteomes" id="UP000003505">
    <property type="component" value="Unassembled WGS sequence"/>
</dbReference>
<feature type="binding site" evidence="5">
    <location>
        <position position="292"/>
    </location>
    <ligand>
        <name>pyridoxal 5'-phosphate</name>
        <dbReference type="ChEBI" id="CHEBI:597326"/>
    </ligand>
</feature>
<feature type="binding site" evidence="5">
    <location>
        <position position="291"/>
    </location>
    <ligand>
        <name>N(2)-acetyl-L-ornithine</name>
        <dbReference type="ChEBI" id="CHEBI:57805"/>
    </ligand>
</feature>
<comment type="similarity">
    <text evidence="5">Belongs to the class-III pyridoxal-phosphate-dependent aminotransferase family. ArgD subfamily.</text>
</comment>
<evidence type="ECO:0000256" key="2">
    <source>
        <dbReference type="ARBA" id="ARBA00022605"/>
    </source>
</evidence>
<evidence type="ECO:0000313" key="6">
    <source>
        <dbReference type="EMBL" id="EEX78378.1"/>
    </source>
</evidence>
<dbReference type="InterPro" id="IPR049704">
    <property type="entry name" value="Aminotrans_3_PPA_site"/>
</dbReference>
<dbReference type="EMBL" id="ACKP02000003">
    <property type="protein sequence ID" value="EEX78378.1"/>
    <property type="molecule type" value="Genomic_DNA"/>
</dbReference>
<dbReference type="GO" id="GO:0030170">
    <property type="term" value="F:pyridoxal phosphate binding"/>
    <property type="evidence" value="ECO:0007669"/>
    <property type="project" value="InterPro"/>
</dbReference>
<comment type="subunit">
    <text evidence="5">Homodimer.</text>
</comment>
<dbReference type="InterPro" id="IPR015422">
    <property type="entry name" value="PyrdxlP-dep_Trfase_small"/>
</dbReference>
<evidence type="ECO:0000256" key="3">
    <source>
        <dbReference type="ARBA" id="ARBA00022679"/>
    </source>
</evidence>
<dbReference type="OrthoDB" id="3034088at2"/>
<dbReference type="PANTHER" id="PTHR11986">
    <property type="entry name" value="AMINOTRANSFERASE CLASS III"/>
    <property type="match status" value="1"/>
</dbReference>
<feature type="binding site" evidence="5">
    <location>
        <position position="149"/>
    </location>
    <ligand>
        <name>pyridoxal 5'-phosphate</name>
        <dbReference type="ChEBI" id="CHEBI:597326"/>
    </ligand>
</feature>
<dbReference type="Pfam" id="PF00202">
    <property type="entry name" value="Aminotran_3"/>
    <property type="match status" value="1"/>
</dbReference>
<keyword evidence="1 5" id="KW-0032">Aminotransferase</keyword>
<evidence type="ECO:0000256" key="1">
    <source>
        <dbReference type="ARBA" id="ARBA00022576"/>
    </source>
</evidence>
<dbReference type="HAMAP" id="MF_01107">
    <property type="entry name" value="ArgD_aminotrans_3"/>
    <property type="match status" value="1"/>
</dbReference>
<keyword evidence="2 5" id="KW-0028">Amino-acid biosynthesis</keyword>
<gene>
    <name evidence="5 6" type="primary">argD</name>
    <name evidence="6" type="ORF">SELSPUOL_00180</name>
</gene>
<feature type="binding site" evidence="5">
    <location>
        <position position="152"/>
    </location>
    <ligand>
        <name>N(2)-acetyl-L-ornithine</name>
        <dbReference type="ChEBI" id="CHEBI:57805"/>
    </ligand>
</feature>
<dbReference type="FunFam" id="3.40.640.10:FF:000004">
    <property type="entry name" value="Acetylornithine aminotransferase"/>
    <property type="match status" value="1"/>
</dbReference>
<evidence type="ECO:0000256" key="5">
    <source>
        <dbReference type="HAMAP-Rule" id="MF_01107"/>
    </source>
</evidence>
<dbReference type="GO" id="GO:0042802">
    <property type="term" value="F:identical protein binding"/>
    <property type="evidence" value="ECO:0007669"/>
    <property type="project" value="TreeGrafter"/>
</dbReference>
<dbReference type="InterPro" id="IPR004636">
    <property type="entry name" value="AcOrn/SuccOrn_fam"/>
</dbReference>
<feature type="modified residue" description="N6-(pyridoxal phosphate)lysine" evidence="5">
    <location>
        <position position="263"/>
    </location>
</feature>
<dbReference type="EC" id="2.6.1.11" evidence="5"/>
<dbReference type="eggNOG" id="COG4992">
    <property type="taxonomic scope" value="Bacteria"/>
</dbReference>
<dbReference type="InterPro" id="IPR015421">
    <property type="entry name" value="PyrdxlP-dep_Trfase_major"/>
</dbReference>
<dbReference type="PROSITE" id="PS00600">
    <property type="entry name" value="AA_TRANSFER_CLASS_3"/>
    <property type="match status" value="1"/>
</dbReference>
<dbReference type="PANTHER" id="PTHR11986:SF79">
    <property type="entry name" value="ACETYLORNITHINE AMINOTRANSFERASE, MITOCHONDRIAL"/>
    <property type="match status" value="1"/>
</dbReference>
<dbReference type="NCBIfam" id="NF002325">
    <property type="entry name" value="PRK01278.1"/>
    <property type="match status" value="1"/>
</dbReference>
<dbReference type="UniPathway" id="UPA00068">
    <property type="reaction ID" value="UER00109"/>
</dbReference>
<sequence length="411" mass="44357">MTAHGKAGEIMKETDEAIYAKDAAGYLPVFNRYKIVLDHGEGVYVFDNNGRKYIDFLAGIAVNVLGHAYAPLVKTIAEQAGRMIHCSNLYYTQAQADAAERLVRLSGLGKAFFANSGAEANEGAIKVAHKYAHAKDPEKSQIITAWHSFHGRTLATLTATGQPKYHEGFGPLPEGFDYVHYGNIEELEKMMSAKTCAVMLETIQGEGGVHVPTSEYLKRVRELCDEHGALLIFDEIQCGMGRTGKMFAYEHFGVQPDIVTLAKGLAGGVPIGAFIVTDEAAAALHAGDHGTTFGGNPLACAAANVVLDTVQKEGILGHVDKVGAYFREKLEGFQKKYPALIKEVRGMGLLLGMELSIEGRGIVNECLEHGAIINCTAGNVLRFVPPLIVKEAHIDELCAILEPILAKYAKG</sequence>
<dbReference type="SUPFAM" id="SSF53383">
    <property type="entry name" value="PLP-dependent transferases"/>
    <property type="match status" value="1"/>
</dbReference>
<organism evidence="6 7">
    <name type="scientific">Selenomonas sputigena (strain ATCC 35185 / DSM 20758 / CCUG 44933 / VPI D19B-28)</name>
    <dbReference type="NCBI Taxonomy" id="546271"/>
    <lineage>
        <taxon>Bacteria</taxon>
        <taxon>Bacillati</taxon>
        <taxon>Bacillota</taxon>
        <taxon>Negativicutes</taxon>
        <taxon>Selenomonadales</taxon>
        <taxon>Selenomonadaceae</taxon>
        <taxon>Selenomonas</taxon>
    </lineage>
</organism>
<dbReference type="AlphaFoldDB" id="C9LRW0"/>
<dbReference type="InterPro" id="IPR015424">
    <property type="entry name" value="PyrdxlP-dep_Trfase"/>
</dbReference>
<keyword evidence="3 5" id="KW-0808">Transferase</keyword>
<comment type="catalytic activity">
    <reaction evidence="5">
        <text>N(2)-acetyl-L-ornithine + 2-oxoglutarate = N-acetyl-L-glutamate 5-semialdehyde + L-glutamate</text>
        <dbReference type="Rhea" id="RHEA:18049"/>
        <dbReference type="ChEBI" id="CHEBI:16810"/>
        <dbReference type="ChEBI" id="CHEBI:29123"/>
        <dbReference type="ChEBI" id="CHEBI:29985"/>
        <dbReference type="ChEBI" id="CHEBI:57805"/>
        <dbReference type="EC" id="2.6.1.11"/>
    </reaction>
</comment>
<dbReference type="InterPro" id="IPR050103">
    <property type="entry name" value="Class-III_PLP-dep_AT"/>
</dbReference>
<dbReference type="GO" id="GO:0006526">
    <property type="term" value="P:L-arginine biosynthetic process"/>
    <property type="evidence" value="ECO:0007669"/>
    <property type="project" value="UniProtKB-UniRule"/>
</dbReference>
<dbReference type="Gene3D" id="3.40.640.10">
    <property type="entry name" value="Type I PLP-dependent aspartate aminotransferase-like (Major domain)"/>
    <property type="match status" value="1"/>
</dbReference>
<dbReference type="CDD" id="cd00610">
    <property type="entry name" value="OAT_like"/>
    <property type="match status" value="1"/>
</dbReference>
<protein>
    <recommendedName>
        <fullName evidence="5">Acetylornithine aminotransferase</fullName>
        <shortName evidence="5">ACOAT</shortName>
        <ecNumber evidence="5">2.6.1.11</ecNumber>
    </recommendedName>
</protein>
<comment type="pathway">
    <text evidence="5">Amino-acid biosynthesis; L-arginine biosynthesis; N(2)-acetyl-L-ornithine from L-glutamate: step 4/4.</text>
</comment>
<dbReference type="STRING" id="546271.Selsp_1032"/>
<dbReference type="GO" id="GO:0003992">
    <property type="term" value="F:N2-acetyl-L-ornithine:2-oxoglutarate 5-aminotransferase activity"/>
    <property type="evidence" value="ECO:0007669"/>
    <property type="project" value="UniProtKB-UniRule"/>
</dbReference>
<comment type="caution">
    <text evidence="6">The sequence shown here is derived from an EMBL/GenBank/DDBJ whole genome shotgun (WGS) entry which is preliminary data.</text>
</comment>
<dbReference type="GO" id="GO:0005737">
    <property type="term" value="C:cytoplasm"/>
    <property type="evidence" value="ECO:0007669"/>
    <property type="project" value="UniProtKB-SubCell"/>
</dbReference>
<dbReference type="InterPro" id="IPR005814">
    <property type="entry name" value="Aminotrans_3"/>
</dbReference>
<dbReference type="PIRSF" id="PIRSF000521">
    <property type="entry name" value="Transaminase_4ab_Lys_Orn"/>
    <property type="match status" value="1"/>
</dbReference>
<dbReference type="Gene3D" id="3.90.1150.10">
    <property type="entry name" value="Aspartate Aminotransferase, domain 1"/>
    <property type="match status" value="1"/>
</dbReference>
<comment type="miscellaneous">
    <text evidence="5">May also have succinyldiaminopimelate aminotransferase activity, thus carrying out the corresponding step in lysine biosynthesis.</text>
</comment>
<feature type="binding site" evidence="5">
    <location>
        <begin position="117"/>
        <end position="118"/>
    </location>
    <ligand>
        <name>pyridoxal 5'-phosphate</name>
        <dbReference type="ChEBI" id="CHEBI:597326"/>
    </ligand>
</feature>
<proteinExistence type="inferred from homology"/>
<accession>C9LRW0</accession>
<evidence type="ECO:0000313" key="7">
    <source>
        <dbReference type="Proteomes" id="UP000003505"/>
    </source>
</evidence>
<reference evidence="6 7" key="1">
    <citation type="submission" date="2009-09" db="EMBL/GenBank/DDBJ databases">
        <authorList>
            <person name="Weinstock G."/>
            <person name="Sodergren E."/>
            <person name="Clifton S."/>
            <person name="Fulton L."/>
            <person name="Fulton B."/>
            <person name="Courtney L."/>
            <person name="Fronick C."/>
            <person name="Harrison M."/>
            <person name="Strong C."/>
            <person name="Farmer C."/>
            <person name="Delahaunty K."/>
            <person name="Markovic C."/>
            <person name="Hall O."/>
            <person name="Minx P."/>
            <person name="Tomlinson C."/>
            <person name="Mitreva M."/>
            <person name="Nelson J."/>
            <person name="Hou S."/>
            <person name="Wollam A."/>
            <person name="Pepin K.H."/>
            <person name="Johnson M."/>
            <person name="Bhonagiri V."/>
            <person name="Nash W.E."/>
            <person name="Warren W."/>
            <person name="Chinwalla A."/>
            <person name="Mardis E.R."/>
            <person name="Wilson R.K."/>
        </authorList>
    </citation>
    <scope>NUCLEOTIDE SEQUENCE [LARGE SCALE GENOMIC DNA]</scope>
    <source>
        <strain evidence="7">ATCC 35185 / DSM 20758 / VPI D19B-28</strain>
    </source>
</reference>
<comment type="cofactor">
    <cofactor evidence="5">
        <name>pyridoxal 5'-phosphate</name>
        <dbReference type="ChEBI" id="CHEBI:597326"/>
    </cofactor>
    <text evidence="5">Binds 1 pyridoxal phosphate per subunit.</text>
</comment>
<comment type="subcellular location">
    <subcellularLocation>
        <location evidence="5">Cytoplasm</location>
    </subcellularLocation>
</comment>
<keyword evidence="4 5" id="KW-0663">Pyridoxal phosphate</keyword>
<keyword evidence="5" id="KW-0963">Cytoplasm</keyword>
<name>C9LRW0_SELS3</name>